<reference evidence="1" key="1">
    <citation type="journal article" date="2014" name="Nat. Commun.">
        <title>The emerging biofuel crop Camelina sativa retains a highly undifferentiated hexaploid genome structure.</title>
        <authorList>
            <person name="Kagale S."/>
            <person name="Koh C."/>
            <person name="Nixon J."/>
            <person name="Bollina V."/>
            <person name="Clarke W.E."/>
            <person name="Tuteja R."/>
            <person name="Spillane C."/>
            <person name="Robinson S.J."/>
            <person name="Links M.G."/>
            <person name="Clarke C."/>
            <person name="Higgins E.E."/>
            <person name="Huebert T."/>
            <person name="Sharpe A.G."/>
            <person name="Parkin I.A."/>
        </authorList>
    </citation>
    <scope>NUCLEOTIDE SEQUENCE [LARGE SCALE GENOMIC DNA]</scope>
    <source>
        <strain evidence="1">cv. DH55</strain>
    </source>
</reference>
<accession>A0ABM0VFB3</accession>
<evidence type="ECO:0000313" key="1">
    <source>
        <dbReference type="Proteomes" id="UP000694864"/>
    </source>
</evidence>
<evidence type="ECO:0000313" key="2">
    <source>
        <dbReference type="RefSeq" id="XP_010455315.2"/>
    </source>
</evidence>
<name>A0ABM0VFB3_CAMSA</name>
<dbReference type="RefSeq" id="XP_010455315.2">
    <property type="nucleotide sequence ID" value="XM_010457013.2"/>
</dbReference>
<organism evidence="1 2">
    <name type="scientific">Camelina sativa</name>
    <name type="common">False flax</name>
    <name type="synonym">Myagrum sativum</name>
    <dbReference type="NCBI Taxonomy" id="90675"/>
    <lineage>
        <taxon>Eukaryota</taxon>
        <taxon>Viridiplantae</taxon>
        <taxon>Streptophyta</taxon>
        <taxon>Embryophyta</taxon>
        <taxon>Tracheophyta</taxon>
        <taxon>Spermatophyta</taxon>
        <taxon>Magnoliopsida</taxon>
        <taxon>eudicotyledons</taxon>
        <taxon>Gunneridae</taxon>
        <taxon>Pentapetalae</taxon>
        <taxon>rosids</taxon>
        <taxon>malvids</taxon>
        <taxon>Brassicales</taxon>
        <taxon>Brassicaceae</taxon>
        <taxon>Camelineae</taxon>
        <taxon>Camelina</taxon>
    </lineage>
</organism>
<dbReference type="GeneID" id="104736927"/>
<protein>
    <submittedName>
        <fullName evidence="2">Uncharacterized protein LOC104736927</fullName>
    </submittedName>
</protein>
<dbReference type="Proteomes" id="UP000694864">
    <property type="component" value="Chromosome 13"/>
</dbReference>
<reference evidence="2" key="2">
    <citation type="submission" date="2025-08" db="UniProtKB">
        <authorList>
            <consortium name="RefSeq"/>
        </authorList>
    </citation>
    <scope>IDENTIFICATION</scope>
    <source>
        <tissue evidence="2">Leaf</tissue>
    </source>
</reference>
<sequence>MVSVLANRKLGEKHVENPIFEALNEVAWIFTEESPKSQDVDVMLKNTDLSLFFDGNVAAQFQIVYGSEMDPYGYKVFDQMFLRGYNLLQHKKMSKFPKSWMFKFKNSLEAQNSAPEQLLFLDIVADAKGTRDGLHRQCTLCDSHELQMQQQRKCSKFWTFKYNNKGLRGEKILMKQNQSNHRGKIKFEHIKHACWLIQCRKHSCYLSMLLQRFQFVVMDFSKFWRFRFKGQILEIFIVVFERKKLQKFSLQLWMTCNFTVKLWCGRSICVQQLYYGRRQNREHGLIVLYYEDNVVWWSQIGKVIQPATSASMLLALPIIPTTYLHEDGA</sequence>
<keyword evidence="1" id="KW-1185">Reference proteome</keyword>
<proteinExistence type="predicted"/>
<gene>
    <name evidence="2" type="primary">LOC104736927</name>
</gene>